<dbReference type="EMBL" id="JBHFEH010000003">
    <property type="protein sequence ID" value="KAL2057993.1"/>
    <property type="molecule type" value="Genomic_DNA"/>
</dbReference>
<dbReference type="InterPro" id="IPR000109">
    <property type="entry name" value="POT_fam"/>
</dbReference>
<dbReference type="Proteomes" id="UP001590951">
    <property type="component" value="Unassembled WGS sequence"/>
</dbReference>
<reference evidence="8 9" key="1">
    <citation type="submission" date="2024-09" db="EMBL/GenBank/DDBJ databases">
        <title>Rethinking Asexuality: The Enigmatic Case of Functional Sexual Genes in Lepraria (Stereocaulaceae).</title>
        <authorList>
            <person name="Doellman M."/>
            <person name="Sun Y."/>
            <person name="Barcenas-Pena A."/>
            <person name="Lumbsch H.T."/>
            <person name="Grewe F."/>
        </authorList>
    </citation>
    <scope>NUCLEOTIDE SEQUENCE [LARGE SCALE GENOMIC DNA]</scope>
    <source>
        <strain evidence="8 9">Grewe 0041</strain>
    </source>
</reference>
<comment type="similarity">
    <text evidence="2 6">Belongs to the major facilitator superfamily. Proton-dependent oligopeptide transporter (POT/PTR) (TC 2.A.17) family.</text>
</comment>
<keyword evidence="5 7" id="KW-0472">Membrane</keyword>
<dbReference type="PROSITE" id="PS01022">
    <property type="entry name" value="PTR2_1"/>
    <property type="match status" value="1"/>
</dbReference>
<accession>A0ABR4BJY9</accession>
<sequence length="692" mass="75915">MDKLLEGDNDATTGPHSHAFNGRTKASLYMAGKPTSKWLVSWKRAIIDTFTSSSIKYTAIEMNERSVGPAEFHALEVQPHKMPMMNAAGGTDIGGAEVGNTNAKPIALLDKEALGVESSSLASFEGDEPTQEERHTLRKVSDKLPWSAFLIAMVELCERFTYYGLSGPFQNYIQNSYHDPNGLPGAIGLGETGATGLTDFFQFWCYVTPILGAIVSDQYLGKYNTILYFAIVYTCGVLILVCTALPTAIEHGAALGGIIVAMIVIGLGTGGIKSNVSPLIAEQYRGTKQTIKVLKSGERVIVDPGVTIQRIYMIFYLCINVGSLSSIATTEMEQHTGFWTAYLLCFCIFLVGIAVLLAGKKHYIVRPPRGSVIPNAFKAMWIGLRNKGNMEAAKPSYQEEYGRKYKTPWNDLFVEEIERALVACRVFVFYPIYWVVYSQMLNNFISQAGVMELHGIPNDIMQNIDPLTIIIFIPIMDRLVYPLLRKFGIPFRPITRITMGFVFAALSMAYAAIVQHLIYISPPCYNAPLACPAANETSPNQVHVAVQTPAYLLIGLSEIFASITGLEYAFTKAPPSMKSFVMSIFLLQSAFGSALGIALAPTAKDPKLVWMYTGLGIATIITAGLFWICFRKYNATEESMNALEDKGEKAVVADQIGVLGHRGMGVGGNTDARDMEEARWNAHSTGLMKNDI</sequence>
<evidence type="ECO:0000313" key="9">
    <source>
        <dbReference type="Proteomes" id="UP001590951"/>
    </source>
</evidence>
<evidence type="ECO:0000256" key="4">
    <source>
        <dbReference type="ARBA" id="ARBA00022989"/>
    </source>
</evidence>
<dbReference type="PANTHER" id="PTHR11654">
    <property type="entry name" value="OLIGOPEPTIDE TRANSPORTER-RELATED"/>
    <property type="match status" value="1"/>
</dbReference>
<feature type="transmembrane region" description="Helical" evidence="7">
    <location>
        <begin position="252"/>
        <end position="272"/>
    </location>
</feature>
<keyword evidence="9" id="KW-1185">Reference proteome</keyword>
<dbReference type="Pfam" id="PF00854">
    <property type="entry name" value="PTR2"/>
    <property type="match status" value="1"/>
</dbReference>
<proteinExistence type="inferred from homology"/>
<feature type="transmembrane region" description="Helical" evidence="7">
    <location>
        <begin position="609"/>
        <end position="630"/>
    </location>
</feature>
<feature type="transmembrane region" description="Helical" evidence="7">
    <location>
        <begin position="341"/>
        <end position="359"/>
    </location>
</feature>
<comment type="caution">
    <text evidence="8">The sequence shown here is derived from an EMBL/GenBank/DDBJ whole genome shotgun (WGS) entry which is preliminary data.</text>
</comment>
<feature type="transmembrane region" description="Helical" evidence="7">
    <location>
        <begin position="420"/>
        <end position="440"/>
    </location>
</feature>
<feature type="transmembrane region" description="Helical" evidence="7">
    <location>
        <begin position="550"/>
        <end position="570"/>
    </location>
</feature>
<feature type="transmembrane region" description="Helical" evidence="7">
    <location>
        <begin position="226"/>
        <end position="246"/>
    </location>
</feature>
<name>A0ABR4BJY9_9LECA</name>
<evidence type="ECO:0000256" key="5">
    <source>
        <dbReference type="ARBA" id="ARBA00023136"/>
    </source>
</evidence>
<evidence type="ECO:0000313" key="8">
    <source>
        <dbReference type="EMBL" id="KAL2057993.1"/>
    </source>
</evidence>
<evidence type="ECO:0000256" key="7">
    <source>
        <dbReference type="SAM" id="Phobius"/>
    </source>
</evidence>
<feature type="transmembrane region" description="Helical" evidence="7">
    <location>
        <begin position="501"/>
        <end position="520"/>
    </location>
</feature>
<dbReference type="InterPro" id="IPR018456">
    <property type="entry name" value="PTR2_symporter_CS"/>
</dbReference>
<protein>
    <recommendedName>
        <fullName evidence="10">Peptide transporter PTR2-A</fullName>
    </recommendedName>
</protein>
<gene>
    <name evidence="8" type="ORF">ABVK25_001610</name>
</gene>
<dbReference type="SUPFAM" id="SSF103473">
    <property type="entry name" value="MFS general substrate transporter"/>
    <property type="match status" value="1"/>
</dbReference>
<dbReference type="PROSITE" id="PS01023">
    <property type="entry name" value="PTR2_2"/>
    <property type="match status" value="1"/>
</dbReference>
<evidence type="ECO:0000256" key="1">
    <source>
        <dbReference type="ARBA" id="ARBA00004141"/>
    </source>
</evidence>
<evidence type="ECO:0000256" key="3">
    <source>
        <dbReference type="ARBA" id="ARBA00022692"/>
    </source>
</evidence>
<feature type="transmembrane region" description="Helical" evidence="7">
    <location>
        <begin position="582"/>
        <end position="603"/>
    </location>
</feature>
<keyword evidence="4 7" id="KW-1133">Transmembrane helix</keyword>
<feature type="transmembrane region" description="Helical" evidence="7">
    <location>
        <begin position="311"/>
        <end position="329"/>
    </location>
</feature>
<feature type="transmembrane region" description="Helical" evidence="7">
    <location>
        <begin position="460"/>
        <end position="480"/>
    </location>
</feature>
<dbReference type="Gene3D" id="1.20.1250.20">
    <property type="entry name" value="MFS general substrate transporter like domains"/>
    <property type="match status" value="1"/>
</dbReference>
<evidence type="ECO:0000256" key="2">
    <source>
        <dbReference type="ARBA" id="ARBA00005982"/>
    </source>
</evidence>
<evidence type="ECO:0000256" key="6">
    <source>
        <dbReference type="RuleBase" id="RU003755"/>
    </source>
</evidence>
<keyword evidence="6" id="KW-0813">Transport</keyword>
<comment type="subcellular location">
    <subcellularLocation>
        <location evidence="1 6">Membrane</location>
        <topology evidence="1 6">Multi-pass membrane protein</topology>
    </subcellularLocation>
</comment>
<keyword evidence="3 6" id="KW-0812">Transmembrane</keyword>
<evidence type="ECO:0008006" key="10">
    <source>
        <dbReference type="Google" id="ProtNLM"/>
    </source>
</evidence>
<dbReference type="InterPro" id="IPR036259">
    <property type="entry name" value="MFS_trans_sf"/>
</dbReference>
<organism evidence="8 9">
    <name type="scientific">Lepraria finkii</name>
    <dbReference type="NCBI Taxonomy" id="1340010"/>
    <lineage>
        <taxon>Eukaryota</taxon>
        <taxon>Fungi</taxon>
        <taxon>Dikarya</taxon>
        <taxon>Ascomycota</taxon>
        <taxon>Pezizomycotina</taxon>
        <taxon>Lecanoromycetes</taxon>
        <taxon>OSLEUM clade</taxon>
        <taxon>Lecanoromycetidae</taxon>
        <taxon>Lecanorales</taxon>
        <taxon>Lecanorineae</taxon>
        <taxon>Stereocaulaceae</taxon>
        <taxon>Lepraria</taxon>
    </lineage>
</organism>